<keyword evidence="1" id="KW-0805">Transcription regulation</keyword>
<evidence type="ECO:0000256" key="3">
    <source>
        <dbReference type="ARBA" id="ARBA00023163"/>
    </source>
</evidence>
<reference evidence="5 6" key="1">
    <citation type="submission" date="2015-09" db="EMBL/GenBank/DDBJ databases">
        <title>Draft genome sequence of Alicyclobacillus ferrooxydans DSM 22381.</title>
        <authorList>
            <person name="Hemp J."/>
        </authorList>
    </citation>
    <scope>NUCLEOTIDE SEQUENCE [LARGE SCALE GENOMIC DNA]</scope>
    <source>
        <strain evidence="5 6">TC-34</strain>
    </source>
</reference>
<dbReference type="Gene3D" id="1.10.10.10">
    <property type="entry name" value="Winged helix-like DNA-binding domain superfamily/Winged helix DNA-binding domain"/>
    <property type="match status" value="1"/>
</dbReference>
<proteinExistence type="predicted"/>
<comment type="caution">
    <text evidence="5">The sequence shown here is derived from an EMBL/GenBank/DDBJ whole genome shotgun (WGS) entry which is preliminary data.</text>
</comment>
<evidence type="ECO:0000313" key="5">
    <source>
        <dbReference type="EMBL" id="KPV43862.1"/>
    </source>
</evidence>
<dbReference type="SUPFAM" id="SSF46785">
    <property type="entry name" value="Winged helix' DNA-binding domain"/>
    <property type="match status" value="1"/>
</dbReference>
<evidence type="ECO:0000313" key="6">
    <source>
        <dbReference type="Proteomes" id="UP000050482"/>
    </source>
</evidence>
<evidence type="ECO:0000259" key="4">
    <source>
        <dbReference type="PROSITE" id="PS50987"/>
    </source>
</evidence>
<dbReference type="EMBL" id="LJCO01000045">
    <property type="protein sequence ID" value="KPV43862.1"/>
    <property type="molecule type" value="Genomic_DNA"/>
</dbReference>
<dbReference type="PROSITE" id="PS50987">
    <property type="entry name" value="HTH_ARSR_2"/>
    <property type="match status" value="1"/>
</dbReference>
<organism evidence="5 6">
    <name type="scientific">Alicyclobacillus ferrooxydans</name>
    <dbReference type="NCBI Taxonomy" id="471514"/>
    <lineage>
        <taxon>Bacteria</taxon>
        <taxon>Bacillati</taxon>
        <taxon>Bacillota</taxon>
        <taxon>Bacilli</taxon>
        <taxon>Bacillales</taxon>
        <taxon>Alicyclobacillaceae</taxon>
        <taxon>Alicyclobacillus</taxon>
    </lineage>
</organism>
<evidence type="ECO:0000256" key="2">
    <source>
        <dbReference type="ARBA" id="ARBA00023125"/>
    </source>
</evidence>
<accession>A0A0P9GS41</accession>
<dbReference type="GO" id="GO:0003677">
    <property type="term" value="F:DNA binding"/>
    <property type="evidence" value="ECO:0007669"/>
    <property type="project" value="UniProtKB-KW"/>
</dbReference>
<dbReference type="PATRIC" id="fig|471514.4.peg.5185"/>
<dbReference type="Proteomes" id="UP000050482">
    <property type="component" value="Unassembled WGS sequence"/>
</dbReference>
<dbReference type="InterPro" id="IPR051081">
    <property type="entry name" value="HTH_MetalResp_TranReg"/>
</dbReference>
<dbReference type="SMART" id="SM00418">
    <property type="entry name" value="HTH_ARSR"/>
    <property type="match status" value="1"/>
</dbReference>
<keyword evidence="2" id="KW-0238">DNA-binding</keyword>
<dbReference type="NCBIfam" id="NF033788">
    <property type="entry name" value="HTH_metalloreg"/>
    <property type="match status" value="1"/>
</dbReference>
<gene>
    <name evidence="5" type="ORF">AN477_10605</name>
</gene>
<dbReference type="PRINTS" id="PR00778">
    <property type="entry name" value="HTHARSR"/>
</dbReference>
<dbReference type="AlphaFoldDB" id="A0A0P9GS41"/>
<dbReference type="InterPro" id="IPR036388">
    <property type="entry name" value="WH-like_DNA-bd_sf"/>
</dbReference>
<evidence type="ECO:0000256" key="1">
    <source>
        <dbReference type="ARBA" id="ARBA00023015"/>
    </source>
</evidence>
<protein>
    <recommendedName>
        <fullName evidence="4">HTH arsR-type domain-containing protein</fullName>
    </recommendedName>
</protein>
<sequence length="112" mass="12437">MMAPDGLSTVLQKSSQAFEIVTDVQSLTSKSLYYKALGDNTRLRIVALLAISELCLCQLVELLNVPTSTMTHHLQMLENGGVIVPRKEGKFTVYSLHPDRRESLVECLQSDT</sequence>
<dbReference type="GO" id="GO:0003700">
    <property type="term" value="F:DNA-binding transcription factor activity"/>
    <property type="evidence" value="ECO:0007669"/>
    <property type="project" value="InterPro"/>
</dbReference>
<dbReference type="InterPro" id="IPR001845">
    <property type="entry name" value="HTH_ArsR_DNA-bd_dom"/>
</dbReference>
<feature type="domain" description="HTH arsR-type" evidence="4">
    <location>
        <begin position="22"/>
        <end position="112"/>
    </location>
</feature>
<dbReference type="InterPro" id="IPR036390">
    <property type="entry name" value="WH_DNA-bd_sf"/>
</dbReference>
<name>A0A0P9GS41_9BACL</name>
<dbReference type="InterPro" id="IPR011991">
    <property type="entry name" value="ArsR-like_HTH"/>
</dbReference>
<dbReference type="PANTHER" id="PTHR33154:SF33">
    <property type="entry name" value="TRANSCRIPTIONAL REPRESSOR SDPR"/>
    <property type="match status" value="1"/>
</dbReference>
<dbReference type="CDD" id="cd00090">
    <property type="entry name" value="HTH_ARSR"/>
    <property type="match status" value="1"/>
</dbReference>
<dbReference type="STRING" id="471514.AN477_10605"/>
<keyword evidence="3" id="KW-0804">Transcription</keyword>
<dbReference type="Pfam" id="PF01022">
    <property type="entry name" value="HTH_5"/>
    <property type="match status" value="1"/>
</dbReference>
<keyword evidence="6" id="KW-1185">Reference proteome</keyword>
<dbReference type="PANTHER" id="PTHR33154">
    <property type="entry name" value="TRANSCRIPTIONAL REGULATOR, ARSR FAMILY"/>
    <property type="match status" value="1"/>
</dbReference>